<evidence type="ECO:0000256" key="7">
    <source>
        <dbReference type="ARBA" id="ARBA00022989"/>
    </source>
</evidence>
<evidence type="ECO:0000256" key="8">
    <source>
        <dbReference type="ARBA" id="ARBA00023136"/>
    </source>
</evidence>
<dbReference type="PANTHER" id="PTHR48062:SF21">
    <property type="entry name" value="RECEPTOR-LIKE PROTEIN 12"/>
    <property type="match status" value="1"/>
</dbReference>
<name>A0AAP0QLI5_9ROSI</name>
<evidence type="ECO:0000256" key="1">
    <source>
        <dbReference type="ARBA" id="ARBA00004479"/>
    </source>
</evidence>
<keyword evidence="6" id="KW-0677">Repeat</keyword>
<protein>
    <recommendedName>
        <fullName evidence="11">Peptidase M28 domain-containing protein</fullName>
    </recommendedName>
</protein>
<dbReference type="Gene3D" id="3.80.10.10">
    <property type="entry name" value="Ribonuclease Inhibitor"/>
    <property type="match status" value="1"/>
</dbReference>
<dbReference type="SUPFAM" id="SSF53187">
    <property type="entry name" value="Zn-dependent exopeptidases"/>
    <property type="match status" value="1"/>
</dbReference>
<comment type="similarity">
    <text evidence="2">Belongs to the RLP family.</text>
</comment>
<evidence type="ECO:0000313" key="13">
    <source>
        <dbReference type="Proteomes" id="UP001428341"/>
    </source>
</evidence>
<dbReference type="FunFam" id="3.80.10.10:FF:000041">
    <property type="entry name" value="LRR receptor-like serine/threonine-protein kinase ERECTA"/>
    <property type="match status" value="3"/>
</dbReference>
<keyword evidence="4" id="KW-0812">Transmembrane</keyword>
<evidence type="ECO:0000259" key="11">
    <source>
        <dbReference type="Pfam" id="PF04389"/>
    </source>
</evidence>
<dbReference type="Gene3D" id="3.40.630.10">
    <property type="entry name" value="Zn peptidases"/>
    <property type="match status" value="1"/>
</dbReference>
<dbReference type="InterPro" id="IPR001611">
    <property type="entry name" value="Leu-rich_rpt"/>
</dbReference>
<proteinExistence type="inferred from homology"/>
<keyword evidence="3" id="KW-0433">Leucine-rich repeat</keyword>
<keyword evidence="10" id="KW-0325">Glycoprotein</keyword>
<evidence type="ECO:0000256" key="5">
    <source>
        <dbReference type="ARBA" id="ARBA00022729"/>
    </source>
</evidence>
<evidence type="ECO:0000256" key="10">
    <source>
        <dbReference type="ARBA" id="ARBA00023180"/>
    </source>
</evidence>
<keyword evidence="13" id="KW-1185">Reference proteome</keyword>
<dbReference type="PANTHER" id="PTHR48062">
    <property type="entry name" value="RECEPTOR-LIKE PROTEIN 14"/>
    <property type="match status" value="1"/>
</dbReference>
<evidence type="ECO:0000256" key="2">
    <source>
        <dbReference type="ARBA" id="ARBA00009592"/>
    </source>
</evidence>
<comment type="caution">
    <text evidence="12">The sequence shown here is derived from an EMBL/GenBank/DDBJ whole genome shotgun (WGS) entry which is preliminary data.</text>
</comment>
<keyword evidence="5" id="KW-0732">Signal</keyword>
<dbReference type="Pfam" id="PF00560">
    <property type="entry name" value="LRR_1"/>
    <property type="match status" value="3"/>
</dbReference>
<keyword evidence="8" id="KW-0472">Membrane</keyword>
<dbReference type="InterPro" id="IPR032675">
    <property type="entry name" value="LRR_dom_sf"/>
</dbReference>
<reference evidence="12 13" key="1">
    <citation type="submission" date="2024-05" db="EMBL/GenBank/DDBJ databases">
        <title>Haplotype-resolved chromosome-level genome assembly of Huyou (Citrus changshanensis).</title>
        <authorList>
            <person name="Miao C."/>
            <person name="Chen W."/>
            <person name="Wu Y."/>
            <person name="Wang L."/>
            <person name="Zhao S."/>
            <person name="Grierson D."/>
            <person name="Xu C."/>
            <person name="Chen K."/>
        </authorList>
    </citation>
    <scope>NUCLEOTIDE SEQUENCE [LARGE SCALE GENOMIC DNA]</scope>
    <source>
        <strain evidence="12">01-14</strain>
        <tissue evidence="12">Leaf</tissue>
    </source>
</reference>
<evidence type="ECO:0000313" key="12">
    <source>
        <dbReference type="EMBL" id="KAK9199189.1"/>
    </source>
</evidence>
<keyword evidence="9" id="KW-0675">Receptor</keyword>
<evidence type="ECO:0000256" key="6">
    <source>
        <dbReference type="ARBA" id="ARBA00022737"/>
    </source>
</evidence>
<organism evidence="12 13">
    <name type="scientific">Citrus x changshan-huyou</name>
    <dbReference type="NCBI Taxonomy" id="2935761"/>
    <lineage>
        <taxon>Eukaryota</taxon>
        <taxon>Viridiplantae</taxon>
        <taxon>Streptophyta</taxon>
        <taxon>Embryophyta</taxon>
        <taxon>Tracheophyta</taxon>
        <taxon>Spermatophyta</taxon>
        <taxon>Magnoliopsida</taxon>
        <taxon>eudicotyledons</taxon>
        <taxon>Gunneridae</taxon>
        <taxon>Pentapetalae</taxon>
        <taxon>rosids</taxon>
        <taxon>malvids</taxon>
        <taxon>Sapindales</taxon>
        <taxon>Rutaceae</taxon>
        <taxon>Aurantioideae</taxon>
        <taxon>Citrus</taxon>
    </lineage>
</organism>
<dbReference type="Pfam" id="PF04389">
    <property type="entry name" value="Peptidase_M28"/>
    <property type="match status" value="1"/>
</dbReference>
<gene>
    <name evidence="12" type="ORF">WN944_014377</name>
</gene>
<dbReference type="GO" id="GO:0016020">
    <property type="term" value="C:membrane"/>
    <property type="evidence" value="ECO:0007669"/>
    <property type="project" value="UniProtKB-SubCell"/>
</dbReference>
<evidence type="ECO:0000256" key="3">
    <source>
        <dbReference type="ARBA" id="ARBA00022614"/>
    </source>
</evidence>
<dbReference type="Pfam" id="PF13855">
    <property type="entry name" value="LRR_8"/>
    <property type="match status" value="2"/>
</dbReference>
<dbReference type="EMBL" id="JBCGBO010000005">
    <property type="protein sequence ID" value="KAK9199189.1"/>
    <property type="molecule type" value="Genomic_DNA"/>
</dbReference>
<dbReference type="SUPFAM" id="SSF52047">
    <property type="entry name" value="RNI-like"/>
    <property type="match status" value="1"/>
</dbReference>
<dbReference type="InterPro" id="IPR003591">
    <property type="entry name" value="Leu-rich_rpt_typical-subtyp"/>
</dbReference>
<dbReference type="SMART" id="SM00369">
    <property type="entry name" value="LRR_TYP"/>
    <property type="match status" value="7"/>
</dbReference>
<evidence type="ECO:0000256" key="9">
    <source>
        <dbReference type="ARBA" id="ARBA00023170"/>
    </source>
</evidence>
<keyword evidence="7" id="KW-1133">Transmembrane helix</keyword>
<dbReference type="InterPro" id="IPR051502">
    <property type="entry name" value="RLP_Defense_Trigger"/>
</dbReference>
<sequence>MPIHCLQKLATLDVSNNFFLGHIPVEIGTYLPGLMHLNLSRNAFNGSIPSSFSDMKMLKSLDISYNQLTGAIPDRMAMGCFSLEILALSNNTLQGHIFSEKFNLTNLKRLQLDGNKFIGEIPESLSKCYLLGGLYLSDNHLSGKIPRWLGSLLALQDIIMPNNNLEGPIPNEFCQLDCLKVLDLSNNSIFGTLPSCLSLGSIEQVHLSKNKIEGQLESIIHYYPYLVTLDLSYNRLHGSIPNWIDRLPQLSYLLLANNYIEGEIPVQLCQLKEVRLIDLSHNNLSGHIPPCLVNTALSEGYYDAVAPTWDHASAPALSYFPPNGSPMGKEETVQFTTKNMSYYYRGRILTSMSGIDLSCNKLTGIPLDGGQNYQIWGSASTHHNWQKVAITALGVAGTDSYPPLFLRGGLQGLKADGDANQLPTIAIVASYDTFGAAPALSVGSDSNGSGVVALLEVARLFSLPYSNPKTRGRYNILFGLTSGGPNNCNGTHKWLRSFDQRLRESIDYAICLNSVGSWNNELWIHVSKPPENAYIKLIFEGFTNVAEELGFKVGLKHKKINISNPRAAWEHEQFSRLRVTAATLSELSLLLSFWKALEACWIADNSSLAVKPLLHTVLVGSVVTNSSSGAIYLKE</sequence>
<dbReference type="InterPro" id="IPR007484">
    <property type="entry name" value="Peptidase_M28"/>
</dbReference>
<dbReference type="PRINTS" id="PR00019">
    <property type="entry name" value="LEURICHRPT"/>
</dbReference>
<dbReference type="Proteomes" id="UP001428341">
    <property type="component" value="Unassembled WGS sequence"/>
</dbReference>
<dbReference type="AlphaFoldDB" id="A0AAP0QLI5"/>
<comment type="subcellular location">
    <subcellularLocation>
        <location evidence="1">Membrane</location>
        <topology evidence="1">Single-pass type I membrane protein</topology>
    </subcellularLocation>
</comment>
<evidence type="ECO:0000256" key="4">
    <source>
        <dbReference type="ARBA" id="ARBA00022692"/>
    </source>
</evidence>
<accession>A0AAP0QLI5</accession>
<feature type="domain" description="Peptidase M28" evidence="11">
    <location>
        <begin position="424"/>
        <end position="529"/>
    </location>
</feature>